<dbReference type="EMBL" id="BAABHD010000014">
    <property type="protein sequence ID" value="GAA4451404.1"/>
    <property type="molecule type" value="Genomic_DNA"/>
</dbReference>
<feature type="region of interest" description="Disordered" evidence="1">
    <location>
        <begin position="26"/>
        <end position="46"/>
    </location>
</feature>
<dbReference type="Proteomes" id="UP001501175">
    <property type="component" value="Unassembled WGS sequence"/>
</dbReference>
<accession>A0ABP8MIW7</accession>
<keyword evidence="3" id="KW-1185">Reference proteome</keyword>
<evidence type="ECO:0000256" key="1">
    <source>
        <dbReference type="SAM" id="MobiDB-lite"/>
    </source>
</evidence>
<gene>
    <name evidence="2" type="ORF">GCM10023189_13410</name>
</gene>
<organism evidence="2 3">
    <name type="scientific">Nibrella saemangeumensis</name>
    <dbReference type="NCBI Taxonomy" id="1084526"/>
    <lineage>
        <taxon>Bacteria</taxon>
        <taxon>Pseudomonadati</taxon>
        <taxon>Bacteroidota</taxon>
        <taxon>Cytophagia</taxon>
        <taxon>Cytophagales</taxon>
        <taxon>Spirosomataceae</taxon>
        <taxon>Nibrella</taxon>
    </lineage>
</organism>
<feature type="compositionally biased region" description="Polar residues" evidence="1">
    <location>
        <begin position="33"/>
        <end position="45"/>
    </location>
</feature>
<evidence type="ECO:0000313" key="2">
    <source>
        <dbReference type="EMBL" id="GAA4451404.1"/>
    </source>
</evidence>
<reference evidence="3" key="1">
    <citation type="journal article" date="2019" name="Int. J. Syst. Evol. Microbiol.">
        <title>The Global Catalogue of Microorganisms (GCM) 10K type strain sequencing project: providing services to taxonomists for standard genome sequencing and annotation.</title>
        <authorList>
            <consortium name="The Broad Institute Genomics Platform"/>
            <consortium name="The Broad Institute Genome Sequencing Center for Infectious Disease"/>
            <person name="Wu L."/>
            <person name="Ma J."/>
        </authorList>
    </citation>
    <scope>NUCLEOTIDE SEQUENCE [LARGE SCALE GENOMIC DNA]</scope>
    <source>
        <strain evidence="3">JCM 17927</strain>
    </source>
</reference>
<protein>
    <submittedName>
        <fullName evidence="2">Uncharacterized protein</fullName>
    </submittedName>
</protein>
<evidence type="ECO:0000313" key="3">
    <source>
        <dbReference type="Proteomes" id="UP001501175"/>
    </source>
</evidence>
<sequence length="388" mass="43822">MKTLKLLLTLIIIAFVTVTGCKEDSRIAPDTSPLRSQPSARQSARLSPELKAKLDKMRAALPADFQKRLEQQVSKLSKHQPPYRKRTPGTLNTAESVSCDFNPPINQWLDSELANWTEEVWLHANWNVLYWLPLWSAGFSTNSENEYFGRHGEYTQLITKTSKDLKRFWGIESDQIEVVGAHGSVLRDREALINMYMTVLQFDEATAGSTADYILALLTAYPQFRNGDHPFLTFFTMSFGGTPSRTVIGDGVLEGFAAIGYGDVAPQVLLAHEFGHQIQIQSGQYEGNGPEFVRMQELMASAYAAYYLSHARGAAMQWKRVQQFLQIFYNIGDCYPDYYQHRGTPTQQMAAAEWAYNLANDAQKQGHILTAQEFATLFEAQLPLILQQ</sequence>
<comment type="caution">
    <text evidence="2">The sequence shown here is derived from an EMBL/GenBank/DDBJ whole genome shotgun (WGS) entry which is preliminary data.</text>
</comment>
<proteinExistence type="predicted"/>
<dbReference type="PROSITE" id="PS51257">
    <property type="entry name" value="PROKAR_LIPOPROTEIN"/>
    <property type="match status" value="1"/>
</dbReference>
<name>A0ABP8MIW7_9BACT</name>
<dbReference type="RefSeq" id="WP_345241848.1">
    <property type="nucleotide sequence ID" value="NZ_BAABHD010000014.1"/>
</dbReference>